<proteinExistence type="predicted"/>
<reference evidence="1" key="1">
    <citation type="journal article" date="2020" name="Nature">
        <title>Giant virus diversity and host interactions through global metagenomics.</title>
        <authorList>
            <person name="Schulz F."/>
            <person name="Roux S."/>
            <person name="Paez-Espino D."/>
            <person name="Jungbluth S."/>
            <person name="Walsh D.A."/>
            <person name="Denef V.J."/>
            <person name="McMahon K.D."/>
            <person name="Konstantinidis K.T."/>
            <person name="Eloe-Fadrosh E.A."/>
            <person name="Kyrpides N.C."/>
            <person name="Woyke T."/>
        </authorList>
    </citation>
    <scope>NUCLEOTIDE SEQUENCE</scope>
    <source>
        <strain evidence="1">GVMAG-M-3300023179-114</strain>
    </source>
</reference>
<sequence>MDEKFSKIIVFDLDETLGYFVEFSIFWWALDSYLTHVSSKLQLDQTYFNKILDLYPEFLRPNIIDILQYLKIKKEEKKCDKIMIYTNNQGPKIWANMIKTYIDGKVGYHLFDNIIGAFKVNGTILEVCRSSNCKTYRDFIQCTKIPQNTQICFIDDTYYPAMAHDNVYYINVKEYMHSLPCVTMTTRLLDSKILNREIKNSAEFEKYVQIFMGKVMYEHNFKSKQEIMIDKIVSKKILEHLETFFQM</sequence>
<dbReference type="EMBL" id="MN739721">
    <property type="protein sequence ID" value="QHT22819.1"/>
    <property type="molecule type" value="Genomic_DNA"/>
</dbReference>
<dbReference type="InterPro" id="IPR036412">
    <property type="entry name" value="HAD-like_sf"/>
</dbReference>
<organism evidence="1">
    <name type="scientific">viral metagenome</name>
    <dbReference type="NCBI Taxonomy" id="1070528"/>
    <lineage>
        <taxon>unclassified sequences</taxon>
        <taxon>metagenomes</taxon>
        <taxon>organismal metagenomes</taxon>
    </lineage>
</organism>
<evidence type="ECO:0008006" key="2">
    <source>
        <dbReference type="Google" id="ProtNLM"/>
    </source>
</evidence>
<protein>
    <recommendedName>
        <fullName evidence="2">FCP1 homology domain-containing protein</fullName>
    </recommendedName>
</protein>
<accession>A0A6C0E3G0</accession>
<dbReference type="SUPFAM" id="SSF56784">
    <property type="entry name" value="HAD-like"/>
    <property type="match status" value="1"/>
</dbReference>
<name>A0A6C0E3G0_9ZZZZ</name>
<dbReference type="AlphaFoldDB" id="A0A6C0E3G0"/>
<evidence type="ECO:0000313" key="1">
    <source>
        <dbReference type="EMBL" id="QHT22819.1"/>
    </source>
</evidence>